<evidence type="ECO:0000256" key="2">
    <source>
        <dbReference type="ARBA" id="ARBA00023027"/>
    </source>
</evidence>
<accession>A0A7X1AUR7</accession>
<dbReference type="InterPro" id="IPR006140">
    <property type="entry name" value="D-isomer_DH_NAD-bd"/>
</dbReference>
<dbReference type="InterPro" id="IPR050223">
    <property type="entry name" value="D-isomer_2-hydroxyacid_DH"/>
</dbReference>
<dbReference type="RefSeq" id="WP_185690997.1">
    <property type="nucleotide sequence ID" value="NZ_JACHVA010000006.1"/>
</dbReference>
<gene>
    <name evidence="4" type="ORF">H5P30_00425</name>
</gene>
<dbReference type="Proteomes" id="UP000525652">
    <property type="component" value="Unassembled WGS sequence"/>
</dbReference>
<dbReference type="InterPro" id="IPR029753">
    <property type="entry name" value="D-isomer_DH_CS"/>
</dbReference>
<dbReference type="GO" id="GO:0030267">
    <property type="term" value="F:glyoxylate reductase (NADPH) activity"/>
    <property type="evidence" value="ECO:0007669"/>
    <property type="project" value="TreeGrafter"/>
</dbReference>
<dbReference type="Gene3D" id="3.40.50.720">
    <property type="entry name" value="NAD(P)-binding Rossmann-like Domain"/>
    <property type="match status" value="2"/>
</dbReference>
<dbReference type="EMBL" id="JACHVA010000006">
    <property type="protein sequence ID" value="MBC2600239.1"/>
    <property type="molecule type" value="Genomic_DNA"/>
</dbReference>
<organism evidence="4 5">
    <name type="scientific">Puniceicoccus vermicola</name>
    <dbReference type="NCBI Taxonomy" id="388746"/>
    <lineage>
        <taxon>Bacteria</taxon>
        <taxon>Pseudomonadati</taxon>
        <taxon>Verrucomicrobiota</taxon>
        <taxon>Opitutia</taxon>
        <taxon>Puniceicoccales</taxon>
        <taxon>Puniceicoccaceae</taxon>
        <taxon>Puniceicoccus</taxon>
    </lineage>
</organism>
<dbReference type="PANTHER" id="PTHR10996:SF178">
    <property type="entry name" value="2-HYDROXYACID DEHYDROGENASE YGL185C-RELATED"/>
    <property type="match status" value="1"/>
</dbReference>
<name>A0A7X1AUR7_9BACT</name>
<dbReference type="PANTHER" id="PTHR10996">
    <property type="entry name" value="2-HYDROXYACID DEHYDROGENASE-RELATED"/>
    <property type="match status" value="1"/>
</dbReference>
<dbReference type="PROSITE" id="PS00671">
    <property type="entry name" value="D_2_HYDROXYACID_DH_3"/>
    <property type="match status" value="1"/>
</dbReference>
<reference evidence="4 5" key="1">
    <citation type="submission" date="2020-07" db="EMBL/GenBank/DDBJ databases">
        <authorList>
            <person name="Feng X."/>
        </authorList>
    </citation>
    <scope>NUCLEOTIDE SEQUENCE [LARGE SCALE GENOMIC DNA]</scope>
    <source>
        <strain evidence="4 5">JCM14086</strain>
    </source>
</reference>
<sequence length="343" mass="37866">MNISDYSPVAGETPTKAPIFALIPDEVLEFFPSFLRARMQASLEESIWLDPEEASLEELEAASVIVGAWRLRDIPLDFLKNRGGNLEYLCLLVGSPKRAITRRHIEEGLLVSNWGSVCSPIVAEGALALILSRLRVICRYREELVRQGKWNNVRADTATLIGKQVGIHGFGNVARSLISLLKPFNVMIRVHAPGVPVELIRATGAEPIDNLLALAEGTDVFVEAEALRPNNHGCIDRHVLSRLPDGSLFVNVARGALVNEMDLIKVAKEKDLKVALDVYQKEPLQADSPLFSIPDAVLLPHMSGPTKDARWICGELALKNINLHYAGKFPENIITLADFDRMT</sequence>
<dbReference type="GO" id="GO:0051287">
    <property type="term" value="F:NAD binding"/>
    <property type="evidence" value="ECO:0007669"/>
    <property type="project" value="InterPro"/>
</dbReference>
<protein>
    <submittedName>
        <fullName evidence="4">Phosphoglycerate dehydrogenase</fullName>
    </submittedName>
</protein>
<dbReference type="Pfam" id="PF02826">
    <property type="entry name" value="2-Hacid_dh_C"/>
    <property type="match status" value="1"/>
</dbReference>
<dbReference type="GO" id="GO:0005829">
    <property type="term" value="C:cytosol"/>
    <property type="evidence" value="ECO:0007669"/>
    <property type="project" value="TreeGrafter"/>
</dbReference>
<evidence type="ECO:0000259" key="3">
    <source>
        <dbReference type="Pfam" id="PF02826"/>
    </source>
</evidence>
<feature type="domain" description="D-isomer specific 2-hydroxyacid dehydrogenase NAD-binding" evidence="3">
    <location>
        <begin position="127"/>
        <end position="303"/>
    </location>
</feature>
<keyword evidence="2" id="KW-0520">NAD</keyword>
<dbReference type="GO" id="GO:0016618">
    <property type="term" value="F:hydroxypyruvate reductase [NAD(P)H] activity"/>
    <property type="evidence" value="ECO:0007669"/>
    <property type="project" value="TreeGrafter"/>
</dbReference>
<proteinExistence type="predicted"/>
<evidence type="ECO:0000313" key="4">
    <source>
        <dbReference type="EMBL" id="MBC2600239.1"/>
    </source>
</evidence>
<keyword evidence="1" id="KW-0560">Oxidoreductase</keyword>
<evidence type="ECO:0000313" key="5">
    <source>
        <dbReference type="Proteomes" id="UP000525652"/>
    </source>
</evidence>
<evidence type="ECO:0000256" key="1">
    <source>
        <dbReference type="ARBA" id="ARBA00023002"/>
    </source>
</evidence>
<dbReference type="AlphaFoldDB" id="A0A7X1AUR7"/>
<comment type="caution">
    <text evidence="4">The sequence shown here is derived from an EMBL/GenBank/DDBJ whole genome shotgun (WGS) entry which is preliminary data.</text>
</comment>
<keyword evidence="5" id="KW-1185">Reference proteome</keyword>
<dbReference type="SUPFAM" id="SSF51735">
    <property type="entry name" value="NAD(P)-binding Rossmann-fold domains"/>
    <property type="match status" value="1"/>
</dbReference>
<dbReference type="InterPro" id="IPR036291">
    <property type="entry name" value="NAD(P)-bd_dom_sf"/>
</dbReference>